<dbReference type="InterPro" id="IPR015422">
    <property type="entry name" value="PyrdxlP-dep_Trfase_small"/>
</dbReference>
<evidence type="ECO:0000256" key="1">
    <source>
        <dbReference type="ARBA" id="ARBA00022571"/>
    </source>
</evidence>
<evidence type="ECO:0000256" key="5">
    <source>
        <dbReference type="ARBA" id="ARBA00022898"/>
    </source>
</evidence>
<dbReference type="PROSITE" id="PS00600">
    <property type="entry name" value="AA_TRANSFER_CLASS_3"/>
    <property type="match status" value="1"/>
</dbReference>
<keyword evidence="6" id="KW-0963">Cytoplasm</keyword>
<dbReference type="PIRSF" id="PIRSF000521">
    <property type="entry name" value="Transaminase_4ab_Lys_Orn"/>
    <property type="match status" value="1"/>
</dbReference>
<dbReference type="EMBL" id="BMYO01000007">
    <property type="protein sequence ID" value="GHD66055.1"/>
    <property type="molecule type" value="Genomic_DNA"/>
</dbReference>
<comment type="subcellular location">
    <subcellularLocation>
        <location evidence="6">Cytoplasm</location>
    </subcellularLocation>
</comment>
<dbReference type="NCBIfam" id="NF002325">
    <property type="entry name" value="PRK01278.1"/>
    <property type="match status" value="1"/>
</dbReference>
<evidence type="ECO:0000256" key="6">
    <source>
        <dbReference type="HAMAP-Rule" id="MF_01107"/>
    </source>
</evidence>
<dbReference type="Gene3D" id="3.40.640.10">
    <property type="entry name" value="Type I PLP-dependent aspartate aminotransferase-like (Major domain)"/>
    <property type="match status" value="1"/>
</dbReference>
<comment type="miscellaneous">
    <text evidence="6">May also have succinyldiaminopimelate aminotransferase activity, thus carrying out the corresponding step in lysine biosynthesis.</text>
</comment>
<dbReference type="InterPro" id="IPR005814">
    <property type="entry name" value="Aminotrans_3"/>
</dbReference>
<feature type="binding site" evidence="6">
    <location>
        <position position="273"/>
    </location>
    <ligand>
        <name>N(2)-acetyl-L-ornithine</name>
        <dbReference type="ChEBI" id="CHEBI:57805"/>
    </ligand>
</feature>
<keyword evidence="1 6" id="KW-0055">Arginine biosynthesis</keyword>
<dbReference type="Pfam" id="PF00202">
    <property type="entry name" value="Aminotran_3"/>
    <property type="match status" value="1"/>
</dbReference>
<feature type="modified residue" description="N6-(pyridoxal phosphate)lysine" evidence="6">
    <location>
        <position position="245"/>
    </location>
</feature>
<evidence type="ECO:0000256" key="2">
    <source>
        <dbReference type="ARBA" id="ARBA00022576"/>
    </source>
</evidence>
<dbReference type="EC" id="2.6.1.11" evidence="6"/>
<feature type="binding site" evidence="6">
    <location>
        <begin position="97"/>
        <end position="98"/>
    </location>
    <ligand>
        <name>pyridoxal 5'-phosphate</name>
        <dbReference type="ChEBI" id="CHEBI:597326"/>
    </ligand>
</feature>
<feature type="binding site" evidence="6">
    <location>
        <position position="129"/>
    </location>
    <ligand>
        <name>pyridoxal 5'-phosphate</name>
        <dbReference type="ChEBI" id="CHEBI:597326"/>
    </ligand>
</feature>
<keyword evidence="3 6" id="KW-0028">Amino-acid biosynthesis</keyword>
<comment type="caution">
    <text evidence="7">The sequence shown here is derived from an EMBL/GenBank/DDBJ whole genome shotgun (WGS) entry which is preliminary data.</text>
</comment>
<proteinExistence type="inferred from homology"/>
<dbReference type="PANTHER" id="PTHR11986">
    <property type="entry name" value="AMINOTRANSFERASE CLASS III"/>
    <property type="match status" value="1"/>
</dbReference>
<comment type="subunit">
    <text evidence="6">Homodimer.</text>
</comment>
<evidence type="ECO:0000313" key="8">
    <source>
        <dbReference type="Proteomes" id="UP000604737"/>
    </source>
</evidence>
<dbReference type="NCBIfam" id="TIGR00707">
    <property type="entry name" value="argD"/>
    <property type="match status" value="1"/>
</dbReference>
<dbReference type="InterPro" id="IPR004636">
    <property type="entry name" value="AcOrn/SuccOrn_fam"/>
</dbReference>
<dbReference type="SUPFAM" id="SSF53383">
    <property type="entry name" value="PLP-dependent transferases"/>
    <property type="match status" value="1"/>
</dbReference>
<accession>A0ABQ3H1T2</accession>
<keyword evidence="5 6" id="KW-0663">Pyridoxal phosphate</keyword>
<dbReference type="Gene3D" id="3.90.1150.10">
    <property type="entry name" value="Aspartate Aminotransferase, domain 1"/>
    <property type="match status" value="1"/>
</dbReference>
<evidence type="ECO:0000256" key="3">
    <source>
        <dbReference type="ARBA" id="ARBA00022605"/>
    </source>
</evidence>
<evidence type="ECO:0000313" key="7">
    <source>
        <dbReference type="EMBL" id="GHD66055.1"/>
    </source>
</evidence>
<feature type="binding site" evidence="6">
    <location>
        <position position="274"/>
    </location>
    <ligand>
        <name>pyridoxal 5'-phosphate</name>
        <dbReference type="ChEBI" id="CHEBI:597326"/>
    </ligand>
</feature>
<comment type="pathway">
    <text evidence="6">Amino-acid biosynthesis; L-arginine biosynthesis; N(2)-acetyl-L-ornithine from L-glutamate: step 4/4.</text>
</comment>
<keyword evidence="4 6" id="KW-0808">Transferase</keyword>
<evidence type="ECO:0000256" key="4">
    <source>
        <dbReference type="ARBA" id="ARBA00022679"/>
    </source>
</evidence>
<reference evidence="8" key="1">
    <citation type="journal article" date="2019" name="Int. J. Syst. Evol. Microbiol.">
        <title>The Global Catalogue of Microorganisms (GCM) 10K type strain sequencing project: providing services to taxonomists for standard genome sequencing and annotation.</title>
        <authorList>
            <consortium name="The Broad Institute Genomics Platform"/>
            <consortium name="The Broad Institute Genome Sequencing Center for Infectious Disease"/>
            <person name="Wu L."/>
            <person name="Ma J."/>
        </authorList>
    </citation>
    <scope>NUCLEOTIDE SEQUENCE [LARGE SCALE GENOMIC DNA]</scope>
    <source>
        <strain evidence="8">KCTC 23701</strain>
    </source>
</reference>
<dbReference type="InterPro" id="IPR015421">
    <property type="entry name" value="PyrdxlP-dep_Trfase_major"/>
</dbReference>
<dbReference type="Proteomes" id="UP000604737">
    <property type="component" value="Unassembled WGS sequence"/>
</dbReference>
<keyword evidence="8" id="KW-1185">Reference proteome</keyword>
<name>A0ABQ3H1T2_9NEIS</name>
<protein>
    <recommendedName>
        <fullName evidence="6">Acetylornithine aminotransferase</fullName>
        <shortName evidence="6">ACOAT</shortName>
        <ecNumber evidence="6">2.6.1.11</ecNumber>
    </recommendedName>
</protein>
<keyword evidence="2 6" id="KW-0032">Aminotransferase</keyword>
<comment type="catalytic activity">
    <reaction evidence="6">
        <text>N(2)-acetyl-L-ornithine + 2-oxoglutarate = N-acetyl-L-glutamate 5-semialdehyde + L-glutamate</text>
        <dbReference type="Rhea" id="RHEA:18049"/>
        <dbReference type="ChEBI" id="CHEBI:16810"/>
        <dbReference type="ChEBI" id="CHEBI:29123"/>
        <dbReference type="ChEBI" id="CHEBI:29985"/>
        <dbReference type="ChEBI" id="CHEBI:57805"/>
        <dbReference type="EC" id="2.6.1.11"/>
    </reaction>
</comment>
<dbReference type="CDD" id="cd00610">
    <property type="entry name" value="OAT_like"/>
    <property type="match status" value="1"/>
</dbReference>
<dbReference type="InterPro" id="IPR050103">
    <property type="entry name" value="Class-III_PLP-dep_AT"/>
</dbReference>
<dbReference type="RefSeq" id="WP_229797598.1">
    <property type="nucleotide sequence ID" value="NZ_BMYO01000007.1"/>
</dbReference>
<dbReference type="InterPro" id="IPR049704">
    <property type="entry name" value="Aminotrans_3_PPA_site"/>
</dbReference>
<feature type="binding site" evidence="6">
    <location>
        <begin position="216"/>
        <end position="219"/>
    </location>
    <ligand>
        <name>pyridoxal 5'-phosphate</name>
        <dbReference type="ChEBI" id="CHEBI:597326"/>
    </ligand>
</feature>
<comment type="similarity">
    <text evidence="6">Belongs to the class-III pyridoxal-phosphate-dependent aminotransferase family. ArgD subfamily.</text>
</comment>
<gene>
    <name evidence="7" type="primary">argD2</name>
    <name evidence="6" type="synonym">argD</name>
    <name evidence="7" type="ORF">GCM10007350_27670</name>
</gene>
<feature type="binding site" evidence="6">
    <location>
        <position position="132"/>
    </location>
    <ligand>
        <name>N(2)-acetyl-L-ornithine</name>
        <dbReference type="ChEBI" id="CHEBI:57805"/>
    </ligand>
</feature>
<dbReference type="HAMAP" id="MF_01107">
    <property type="entry name" value="ArgD_aminotrans_3"/>
    <property type="match status" value="1"/>
</dbReference>
<sequence>MQTSYLMQAYARQPIAFERGDGARLWDTRGREYLDAIAGVAVTSLGHAHPEIAAAIADQASRLIHTSNLFGIDWQEQLGARLCALAGMDRAFFCNSGAEANETALKLARLHARRRGIAQPQVIVMDNSFHGRTFATLAASGNPAVQRGFEPLLPGFLRLPFNDADALQRCADTRADVVAVLLEAVQGEGGVHVADPAYLQQLRTLCDRHGWLLMMDEIQTGLGRTGKWFGFQHGDIVPDVITLAKALGNGVPIGACLARGEAAQLFVPGNHGSTFGGNPLACRVGCCVLSISERENLPQRARQLGERLLAGLQRQLGGLPGVEAIRGHGLMIAIELAQPCAGMVERALRTEDLLINVTRERIIRLLPALICTPAQIDQMIERLARLVTQWSNGHVASQAVDVVEAEPVCK</sequence>
<dbReference type="PANTHER" id="PTHR11986:SF79">
    <property type="entry name" value="ACETYLORNITHINE AMINOTRANSFERASE, MITOCHONDRIAL"/>
    <property type="match status" value="1"/>
</dbReference>
<organism evidence="7 8">
    <name type="scientific">Jeongeupia chitinilytica</name>
    <dbReference type="NCBI Taxonomy" id="1041641"/>
    <lineage>
        <taxon>Bacteria</taxon>
        <taxon>Pseudomonadati</taxon>
        <taxon>Pseudomonadota</taxon>
        <taxon>Betaproteobacteria</taxon>
        <taxon>Neisseriales</taxon>
        <taxon>Chitinibacteraceae</taxon>
        <taxon>Jeongeupia</taxon>
    </lineage>
</organism>
<dbReference type="GO" id="GO:0008483">
    <property type="term" value="F:transaminase activity"/>
    <property type="evidence" value="ECO:0007669"/>
    <property type="project" value="UniProtKB-KW"/>
</dbReference>
<comment type="cofactor">
    <cofactor evidence="6">
        <name>pyridoxal 5'-phosphate</name>
        <dbReference type="ChEBI" id="CHEBI:597326"/>
    </cofactor>
    <text evidence="6">Binds 1 pyridoxal phosphate per subunit.</text>
</comment>
<dbReference type="InterPro" id="IPR015424">
    <property type="entry name" value="PyrdxlP-dep_Trfase"/>
</dbReference>